<protein>
    <submittedName>
        <fullName evidence="2 3">Uncharacterized protein</fullName>
    </submittedName>
</protein>
<evidence type="ECO:0000313" key="3">
    <source>
        <dbReference type="RefSeq" id="XP_071924521.1"/>
    </source>
</evidence>
<dbReference type="RefSeq" id="XP_071924519.1">
    <property type="nucleotide sequence ID" value="XM_072068418.1"/>
</dbReference>
<organism evidence="1 3">
    <name type="scientific">Coffea arabica</name>
    <name type="common">Arabian coffee</name>
    <dbReference type="NCBI Taxonomy" id="13443"/>
    <lineage>
        <taxon>Eukaryota</taxon>
        <taxon>Viridiplantae</taxon>
        <taxon>Streptophyta</taxon>
        <taxon>Embryophyta</taxon>
        <taxon>Tracheophyta</taxon>
        <taxon>Spermatophyta</taxon>
        <taxon>Magnoliopsida</taxon>
        <taxon>eudicotyledons</taxon>
        <taxon>Gunneridae</taxon>
        <taxon>Pentapetalae</taxon>
        <taxon>asterids</taxon>
        <taxon>lamiids</taxon>
        <taxon>Gentianales</taxon>
        <taxon>Rubiaceae</taxon>
        <taxon>Ixoroideae</taxon>
        <taxon>Gardenieae complex</taxon>
        <taxon>Bertiereae - Coffeeae clade</taxon>
        <taxon>Coffeeae</taxon>
        <taxon>Coffea</taxon>
    </lineage>
</organism>
<evidence type="ECO:0000313" key="1">
    <source>
        <dbReference type="Proteomes" id="UP001652660"/>
    </source>
</evidence>
<evidence type="ECO:0000313" key="2">
    <source>
        <dbReference type="RefSeq" id="XP_071924519.1"/>
    </source>
</evidence>
<name>A0ABM4VYA4_COFAR</name>
<dbReference type="SUPFAM" id="SSF50729">
    <property type="entry name" value="PH domain-like"/>
    <property type="match status" value="1"/>
</dbReference>
<accession>A0ABM4VYA4</accession>
<reference evidence="2 3" key="1">
    <citation type="submission" date="2025-05" db="UniProtKB">
        <authorList>
            <consortium name="RefSeq"/>
        </authorList>
    </citation>
    <scope>IDENTIFICATION</scope>
    <source>
        <tissue evidence="2 3">Leaves</tissue>
    </source>
</reference>
<gene>
    <name evidence="2 3" type="primary">LOC140015672</name>
</gene>
<keyword evidence="1" id="KW-1185">Reference proteome</keyword>
<dbReference type="PANTHER" id="PTHR31606:SF1">
    <property type="entry name" value="WW DOMAIN BINDING PROTEIN 2, ISOFORM E"/>
    <property type="match status" value="1"/>
</dbReference>
<dbReference type="InterPro" id="IPR044852">
    <property type="entry name" value="WBP2-like"/>
</dbReference>
<proteinExistence type="predicted"/>
<dbReference type="RefSeq" id="XP_071924521.1">
    <property type="nucleotide sequence ID" value="XM_072068420.1"/>
</dbReference>
<sequence>MRWLYRMMDVTFLQLRKRIPNYDVIASIHISFFDLFKSNYITRFPCMAISPDLSVQKSNKKLSCVETVVLYSKMALSPLVFPYSMPVPFLNEMFVLARDGVDFEVDKIPGAQRGHDKAKGISYLSNIRMVFVANKPGRDFAAFDLPLLSKDDTPTDLCSEDDSHYHVLSII</sequence>
<dbReference type="GeneID" id="140015672"/>
<dbReference type="PANTHER" id="PTHR31606">
    <property type="entry name" value="WW DOMAIN BINDING PROTEIN 2, ISOFORM E"/>
    <property type="match status" value="1"/>
</dbReference>
<dbReference type="Proteomes" id="UP001652660">
    <property type="component" value="Chromosome 10c"/>
</dbReference>